<evidence type="ECO:0000256" key="2">
    <source>
        <dbReference type="ARBA" id="ARBA00022475"/>
    </source>
</evidence>
<proteinExistence type="inferred from homology"/>
<organism evidence="11 12">
    <name type="scientific">Floridaenema aerugineum BLCC-F46</name>
    <dbReference type="NCBI Taxonomy" id="3153654"/>
    <lineage>
        <taxon>Bacteria</taxon>
        <taxon>Bacillati</taxon>
        <taxon>Cyanobacteriota</taxon>
        <taxon>Cyanophyceae</taxon>
        <taxon>Oscillatoriophycideae</taxon>
        <taxon>Aerosakkonematales</taxon>
        <taxon>Aerosakkonemataceae</taxon>
        <taxon>Floridanema</taxon>
        <taxon>Floridanema aerugineum</taxon>
    </lineage>
</organism>
<dbReference type="PANTHER" id="PTHR43646">
    <property type="entry name" value="GLYCOSYLTRANSFERASE"/>
    <property type="match status" value="1"/>
</dbReference>
<evidence type="ECO:0000313" key="11">
    <source>
        <dbReference type="EMBL" id="MFB2877584.1"/>
    </source>
</evidence>
<keyword evidence="2" id="KW-1003">Cell membrane</keyword>
<gene>
    <name evidence="11" type="ORF">ACE1CC_12085</name>
</gene>
<dbReference type="EMBL" id="JBHFNQ010000093">
    <property type="protein sequence ID" value="MFB2877584.1"/>
    <property type="molecule type" value="Genomic_DNA"/>
</dbReference>
<dbReference type="InterPro" id="IPR001173">
    <property type="entry name" value="Glyco_trans_2-like"/>
</dbReference>
<evidence type="ECO:0000256" key="6">
    <source>
        <dbReference type="ARBA" id="ARBA00037281"/>
    </source>
</evidence>
<comment type="function">
    <text evidence="6">Catalyzes the glycosylation of 4,4'-diaponeurosporenoate, i.e. the esterification of glucose at the C1'' position with the carboxyl group of 4,4'-diaponeurosporenic acid, to form glycosyl-4,4'-diaponeurosporenoate. This is a step in the biosynthesis of staphyloxanthin, an orange pigment present in most staphylococci strains.</text>
</comment>
<keyword evidence="5" id="KW-0472">Membrane</keyword>
<evidence type="ECO:0000256" key="9">
    <source>
        <dbReference type="ARBA" id="ARBA00040345"/>
    </source>
</evidence>
<keyword evidence="3" id="KW-0328">Glycosyltransferase</keyword>
<accession>A0ABV4X490</accession>
<comment type="caution">
    <text evidence="11">The sequence shown here is derived from an EMBL/GenBank/DDBJ whole genome shotgun (WGS) entry which is preliminary data.</text>
</comment>
<dbReference type="PANTHER" id="PTHR43646:SF2">
    <property type="entry name" value="GLYCOSYLTRANSFERASE 2-LIKE DOMAIN-CONTAINING PROTEIN"/>
    <property type="match status" value="1"/>
</dbReference>
<dbReference type="Proteomes" id="UP001576774">
    <property type="component" value="Unassembled WGS sequence"/>
</dbReference>
<dbReference type="Pfam" id="PF00535">
    <property type="entry name" value="Glycos_transf_2"/>
    <property type="match status" value="1"/>
</dbReference>
<dbReference type="Gene3D" id="3.90.550.10">
    <property type="entry name" value="Spore Coat Polysaccharide Biosynthesis Protein SpsA, Chain A"/>
    <property type="match status" value="1"/>
</dbReference>
<keyword evidence="4" id="KW-0808">Transferase</keyword>
<evidence type="ECO:0000259" key="10">
    <source>
        <dbReference type="Pfam" id="PF00535"/>
    </source>
</evidence>
<evidence type="ECO:0000256" key="8">
    <source>
        <dbReference type="ARBA" id="ARBA00038120"/>
    </source>
</evidence>
<protein>
    <recommendedName>
        <fullName evidence="9">4,4'-diaponeurosporenoate glycosyltransferase</fullName>
    </recommendedName>
</protein>
<dbReference type="RefSeq" id="WP_413270684.1">
    <property type="nucleotide sequence ID" value="NZ_JBHFNQ010000093.1"/>
</dbReference>
<dbReference type="InterPro" id="IPR026461">
    <property type="entry name" value="Trfase_2_rSAM/seldom_assoc"/>
</dbReference>
<feature type="domain" description="Glycosyltransferase 2-like" evidence="10">
    <location>
        <begin position="9"/>
        <end position="121"/>
    </location>
</feature>
<dbReference type="CDD" id="cd02522">
    <property type="entry name" value="GT_2_like_a"/>
    <property type="match status" value="1"/>
</dbReference>
<evidence type="ECO:0000256" key="7">
    <source>
        <dbReference type="ARBA" id="ARBA00037904"/>
    </source>
</evidence>
<reference evidence="11 12" key="1">
    <citation type="submission" date="2024-09" db="EMBL/GenBank/DDBJ databases">
        <title>Floridaenema gen nov. (Aerosakkonemataceae, Aerosakkonematales ord. nov., Cyanobacteria) from benthic tropical and subtropical fresh waters, with the description of four new species.</title>
        <authorList>
            <person name="Moretto J.A."/>
            <person name="Berthold D.E."/>
            <person name="Lefler F.W."/>
            <person name="Huang I.-S."/>
            <person name="Laughinghouse H. IV."/>
        </authorList>
    </citation>
    <scope>NUCLEOTIDE SEQUENCE [LARGE SCALE GENOMIC DNA]</scope>
    <source>
        <strain evidence="11 12">BLCC-F46</strain>
    </source>
</reference>
<comment type="pathway">
    <text evidence="7">Carotenoid biosynthesis; staphyloxanthin biosynthesis; staphyloxanthin from farnesyl diphosphate: step 4/5.</text>
</comment>
<evidence type="ECO:0000256" key="5">
    <source>
        <dbReference type="ARBA" id="ARBA00023136"/>
    </source>
</evidence>
<evidence type="ECO:0000256" key="1">
    <source>
        <dbReference type="ARBA" id="ARBA00004236"/>
    </source>
</evidence>
<keyword evidence="12" id="KW-1185">Reference proteome</keyword>
<sequence length="231" mass="25509">MTKEQIKISVIIPVLNEAKAIEKTLLNLQSYPELEVIVVDGGSEDQTVAIAESFGYKVLTSPRGRSIQMNAGATIATGNILLFLHGDTILPANFGSMILAATQKPGVVGGAFELAIDAKVRGIRLVEKMVNWRSHFLSLPYGDQAIFVKAEIFHKIGGFPIQPIMEDFVLIRQLRNMGKIAIITTPVITSGRRWQQLGIIKTTLINQLMIVGYYLGVSPEKLAAFYRKKRK</sequence>
<evidence type="ECO:0000313" key="12">
    <source>
        <dbReference type="Proteomes" id="UP001576774"/>
    </source>
</evidence>
<evidence type="ECO:0000256" key="4">
    <source>
        <dbReference type="ARBA" id="ARBA00022679"/>
    </source>
</evidence>
<dbReference type="SUPFAM" id="SSF53448">
    <property type="entry name" value="Nucleotide-diphospho-sugar transferases"/>
    <property type="match status" value="1"/>
</dbReference>
<comment type="similarity">
    <text evidence="8">Belongs to the glycosyltransferase 2 family. CrtQ subfamily.</text>
</comment>
<dbReference type="NCBIfam" id="TIGR04283">
    <property type="entry name" value="glyco_like_mftF"/>
    <property type="match status" value="1"/>
</dbReference>
<name>A0ABV4X490_9CYAN</name>
<dbReference type="InterPro" id="IPR029044">
    <property type="entry name" value="Nucleotide-diphossugar_trans"/>
</dbReference>
<comment type="subcellular location">
    <subcellularLocation>
        <location evidence="1">Cell membrane</location>
    </subcellularLocation>
</comment>
<evidence type="ECO:0000256" key="3">
    <source>
        <dbReference type="ARBA" id="ARBA00022676"/>
    </source>
</evidence>